<gene>
    <name evidence="3" type="ordered locus">AciX9_3632</name>
</gene>
<dbReference type="KEGG" id="acm:AciX9_3632"/>
<name>E8X5K8_GRATM</name>
<dbReference type="STRING" id="1198114.AciX9_3632"/>
<organism evidence="4">
    <name type="scientific">Granulicella tundricola (strain ATCC BAA-1859 / DSM 23138 / MP5ACTX9)</name>
    <dbReference type="NCBI Taxonomy" id="1198114"/>
    <lineage>
        <taxon>Bacteria</taxon>
        <taxon>Pseudomonadati</taxon>
        <taxon>Acidobacteriota</taxon>
        <taxon>Terriglobia</taxon>
        <taxon>Terriglobales</taxon>
        <taxon>Acidobacteriaceae</taxon>
        <taxon>Granulicella</taxon>
    </lineage>
</organism>
<proteinExistence type="inferred from homology"/>
<evidence type="ECO:0000313" key="3">
    <source>
        <dbReference type="EMBL" id="ADW70635.1"/>
    </source>
</evidence>
<dbReference type="InterPro" id="IPR001509">
    <property type="entry name" value="Epimerase_deHydtase"/>
</dbReference>
<sequence length="328" mass="35559">MIFVTGASGFLGGRVVQTLCERGEEVTILARKSSDLSHLAGLNYNTVQADLSDPTLLAEALKPATQIIHCAACSTDWAPQATYTAANVTGTQNLVAAALQAPRLERLLHISTTDVYGYPIIPCDESHPIVDAGLPYNQTKGRGEQLVRDAQSKLPITILRPATIFGPRGKDFTLEIATLLRQRLMATIDKGAAPGGFTYVDNVVEAILTASSSPQTLGRTYNISDGTNATWRHYITHFAAQLKLPMPWIDLPFAAATQAARLFEIPHRLLHLGGRPLLTRHAVLLLGRNQEFPIARAIEDFAFNPAISFEEGIARSAAWVQSLPGSKK</sequence>
<dbReference type="SUPFAM" id="SSF51735">
    <property type="entry name" value="NAD(P)-binding Rossmann-fold domains"/>
    <property type="match status" value="1"/>
</dbReference>
<dbReference type="InterPro" id="IPR036291">
    <property type="entry name" value="NAD(P)-bd_dom_sf"/>
</dbReference>
<dbReference type="Pfam" id="PF01370">
    <property type="entry name" value="Epimerase"/>
    <property type="match status" value="1"/>
</dbReference>
<protein>
    <submittedName>
        <fullName evidence="3">NAD-dependent epimerase/dehydratase</fullName>
    </submittedName>
</protein>
<evidence type="ECO:0000259" key="2">
    <source>
        <dbReference type="Pfam" id="PF01370"/>
    </source>
</evidence>
<comment type="similarity">
    <text evidence="1">Belongs to the NAD(P)-dependent epimerase/dehydratase family.</text>
</comment>
<feature type="domain" description="NAD-dependent epimerase/dehydratase" evidence="2">
    <location>
        <begin position="2"/>
        <end position="223"/>
    </location>
</feature>
<dbReference type="PaxDb" id="1198114-AciX9_3632"/>
<reference evidence="4" key="1">
    <citation type="submission" date="2011-01" db="EMBL/GenBank/DDBJ databases">
        <title>Complete sequence of chromosome of Acidobacterium sp. MP5ACTX9.</title>
        <authorList>
            <consortium name="US DOE Joint Genome Institute"/>
            <person name="Lucas S."/>
            <person name="Copeland A."/>
            <person name="Lapidus A."/>
            <person name="Cheng J.-F."/>
            <person name="Goodwin L."/>
            <person name="Pitluck S."/>
            <person name="Teshima H."/>
            <person name="Detter J.C."/>
            <person name="Han C."/>
            <person name="Tapia R."/>
            <person name="Land M."/>
            <person name="Hauser L."/>
            <person name="Kyrpides N."/>
            <person name="Ivanova N."/>
            <person name="Ovchinnikova G."/>
            <person name="Pagani I."/>
            <person name="Rawat S.R."/>
            <person name="Mannisto M."/>
            <person name="Haggblom M.M."/>
            <person name="Woyke T."/>
        </authorList>
    </citation>
    <scope>NUCLEOTIDE SEQUENCE [LARGE SCALE GENOMIC DNA]</scope>
    <source>
        <strain evidence="4">MP5ACTX9</strain>
    </source>
</reference>
<dbReference type="Proteomes" id="UP000000343">
    <property type="component" value="Chromosome"/>
</dbReference>
<accession>E8X5K8</accession>
<dbReference type="Gene3D" id="3.40.50.720">
    <property type="entry name" value="NAD(P)-binding Rossmann-like Domain"/>
    <property type="match status" value="1"/>
</dbReference>
<dbReference type="AlphaFoldDB" id="E8X5K8"/>
<evidence type="ECO:0000256" key="1">
    <source>
        <dbReference type="ARBA" id="ARBA00007637"/>
    </source>
</evidence>
<dbReference type="EMBL" id="CP002480">
    <property type="protein sequence ID" value="ADW70635.1"/>
    <property type="molecule type" value="Genomic_DNA"/>
</dbReference>
<dbReference type="PANTHER" id="PTHR43000">
    <property type="entry name" value="DTDP-D-GLUCOSE 4,6-DEHYDRATASE-RELATED"/>
    <property type="match status" value="1"/>
</dbReference>
<evidence type="ECO:0000313" key="4">
    <source>
        <dbReference type="Proteomes" id="UP000000343"/>
    </source>
</evidence>
<dbReference type="eggNOG" id="COG0451">
    <property type="taxonomic scope" value="Bacteria"/>
</dbReference>
<dbReference type="RefSeq" id="WP_013581946.1">
    <property type="nucleotide sequence ID" value="NC_015064.1"/>
</dbReference>
<dbReference type="HOGENOM" id="CLU_007383_6_1_0"/>
<keyword evidence="4" id="KW-1185">Reference proteome</keyword>